<evidence type="ECO:0000259" key="2">
    <source>
        <dbReference type="Pfam" id="PF03496"/>
    </source>
</evidence>
<evidence type="ECO:0000313" key="5">
    <source>
        <dbReference type="Proteomes" id="UP000053235"/>
    </source>
</evidence>
<organism evidence="4 5">
    <name type="scientific">Roseibium alexandrii</name>
    <dbReference type="NCBI Taxonomy" id="388408"/>
    <lineage>
        <taxon>Bacteria</taxon>
        <taxon>Pseudomonadati</taxon>
        <taxon>Pseudomonadota</taxon>
        <taxon>Alphaproteobacteria</taxon>
        <taxon>Hyphomicrobiales</taxon>
        <taxon>Stappiaceae</taxon>
        <taxon>Roseibium</taxon>
    </lineage>
</organism>
<accession>A0A0M6ZWK0</accession>
<evidence type="ECO:0000313" key="4">
    <source>
        <dbReference type="EMBL" id="CTQ67145.1"/>
    </source>
</evidence>
<gene>
    <name evidence="4" type="ORF">LAX5112_01232</name>
</gene>
<feature type="compositionally biased region" description="Basic and acidic residues" evidence="1">
    <location>
        <begin position="326"/>
        <end position="335"/>
    </location>
</feature>
<evidence type="ECO:0000259" key="3">
    <source>
        <dbReference type="Pfam" id="PF04233"/>
    </source>
</evidence>
<dbReference type="AlphaFoldDB" id="A0A0M6ZWK0"/>
<dbReference type="EMBL" id="CXWD01000004">
    <property type="protein sequence ID" value="CTQ67145.1"/>
    <property type="molecule type" value="Genomic_DNA"/>
</dbReference>
<dbReference type="GO" id="GO:0005576">
    <property type="term" value="C:extracellular region"/>
    <property type="evidence" value="ECO:0007669"/>
    <property type="project" value="InterPro"/>
</dbReference>
<name>A0A0M6ZWK0_9HYPH</name>
<feature type="domain" description="Phage head morphogenesis" evidence="3">
    <location>
        <begin position="152"/>
        <end position="260"/>
    </location>
</feature>
<sequence>MVQIDIRKLVNRPKGTEVRLAPINERVASVIEYRTVLRRLLREIAAEIRLTVLPAYQAHRRDIRLTQDDESWFEPLRRKRVELTRVATQMVRRILDLETQRHTDTFMRSAKAALGIDLAAVIRQEDLEDYLRDALARNASLITSLADDTIKRIEQTVYAAKIEGRSAEKLRKELQDVFKIPEKRARLIARDQTSKLNSDLNSIRQQQVGIKAYRWMTSADERVRPLHKRLNNRMYEWGKPTDAEEGLPPGKPVQCRCVAIGVVFFDDDEEREVKAELASQGKLLPLSAGENRKSTKKPKKQAQRTRAKASPKPKSSEIARVGAAKSEPKAPPHEAISKIKKKPIKEKAPEVQPIKVQKPKNDQQKPIARLREKLTSEEEAYLDFYNGDGFLKLNSSIREGSKDKSILEMAKSMDSAISKSELVSDAKLFRGVKHAELYTSISKDSVGKSITMNGFQSTTTSRKFAEQWGGRIGKFGTGDSVVFEIRAKKGQKALFTNLASEINKHEQQVILPSGLKYKVVEVEELTGTKTVVLEIEDHAPASFDRVMQLDEEPAEEEIYISAQFGQKVTMTRVEAGLIAQQLIG</sequence>
<protein>
    <submittedName>
        <fullName evidence="4">Phage head morphogenesis protein, SPP1 gp7 family</fullName>
    </submittedName>
</protein>
<dbReference type="OrthoDB" id="4446543at2"/>
<dbReference type="SUPFAM" id="SSF56399">
    <property type="entry name" value="ADP-ribosylation"/>
    <property type="match status" value="1"/>
</dbReference>
<keyword evidence="5" id="KW-1185">Reference proteome</keyword>
<dbReference type="InterPro" id="IPR003540">
    <property type="entry name" value="ADP-ribosyltransferase"/>
</dbReference>
<dbReference type="PROSITE" id="PS51996">
    <property type="entry name" value="TR_MART"/>
    <property type="match status" value="1"/>
</dbReference>
<feature type="compositionally biased region" description="Basic residues" evidence="1">
    <location>
        <begin position="294"/>
        <end position="311"/>
    </location>
</feature>
<reference evidence="5" key="1">
    <citation type="submission" date="2015-07" db="EMBL/GenBank/DDBJ databases">
        <authorList>
            <person name="Rodrigo-Torres Lidia"/>
            <person name="Arahal R.David."/>
        </authorList>
    </citation>
    <scope>NUCLEOTIDE SEQUENCE [LARGE SCALE GENOMIC DNA]</scope>
    <source>
        <strain evidence="5">CECT 5112</strain>
    </source>
</reference>
<dbReference type="NCBIfam" id="TIGR01641">
    <property type="entry name" value="phageSPP1_gp7"/>
    <property type="match status" value="1"/>
</dbReference>
<dbReference type="Pfam" id="PF03496">
    <property type="entry name" value="ADPrib_exo_Tox"/>
    <property type="match status" value="1"/>
</dbReference>
<feature type="domain" description="ADP ribosyltransferase" evidence="2">
    <location>
        <begin position="365"/>
        <end position="534"/>
    </location>
</feature>
<dbReference type="STRING" id="388408.LAX5112_01232"/>
<dbReference type="InterPro" id="IPR006528">
    <property type="entry name" value="Phage_head_morphogenesis_dom"/>
</dbReference>
<dbReference type="Gene3D" id="3.90.176.10">
    <property type="entry name" value="Toxin ADP-ribosyltransferase, Chain A, domain 1"/>
    <property type="match status" value="1"/>
</dbReference>
<feature type="region of interest" description="Disordered" evidence="1">
    <location>
        <begin position="285"/>
        <end position="335"/>
    </location>
</feature>
<proteinExistence type="predicted"/>
<dbReference type="Pfam" id="PF04233">
    <property type="entry name" value="Phage_Mu_F"/>
    <property type="match status" value="1"/>
</dbReference>
<evidence type="ECO:0000256" key="1">
    <source>
        <dbReference type="SAM" id="MobiDB-lite"/>
    </source>
</evidence>
<dbReference type="Proteomes" id="UP000053235">
    <property type="component" value="Unassembled WGS sequence"/>
</dbReference>